<evidence type="ECO:0000256" key="2">
    <source>
        <dbReference type="ARBA" id="ARBA00022679"/>
    </source>
</evidence>
<evidence type="ECO:0000256" key="9">
    <source>
        <dbReference type="HAMAP-Rule" id="MF_00062"/>
    </source>
</evidence>
<keyword evidence="5 9" id="KW-0067">ATP-binding</keyword>
<dbReference type="NCBIfam" id="TIGR00231">
    <property type="entry name" value="small_GTP"/>
    <property type="match status" value="1"/>
</dbReference>
<evidence type="ECO:0000256" key="3">
    <source>
        <dbReference type="ARBA" id="ARBA00022695"/>
    </source>
</evidence>
<keyword evidence="2 9" id="KW-0808">Transferase</keyword>
<dbReference type="PANTHER" id="PTHR23115">
    <property type="entry name" value="TRANSLATION FACTOR"/>
    <property type="match status" value="1"/>
</dbReference>
<dbReference type="InterPro" id="IPR000795">
    <property type="entry name" value="T_Tr_GTP-bd_dom"/>
</dbReference>
<dbReference type="InterPro" id="IPR044139">
    <property type="entry name" value="CysN_NoDQ_III"/>
</dbReference>
<evidence type="ECO:0000313" key="12">
    <source>
        <dbReference type="Proteomes" id="UP000243451"/>
    </source>
</evidence>
<dbReference type="CDD" id="cd04095">
    <property type="entry name" value="CysN_NoDQ_III"/>
    <property type="match status" value="1"/>
</dbReference>
<dbReference type="CDD" id="cd03695">
    <property type="entry name" value="CysN_NodQ_II"/>
    <property type="match status" value="1"/>
</dbReference>
<dbReference type="InterPro" id="IPR005225">
    <property type="entry name" value="Small_GTP-bd"/>
</dbReference>
<evidence type="ECO:0000256" key="8">
    <source>
        <dbReference type="ARBA" id="ARBA00062688"/>
    </source>
</evidence>
<comment type="function">
    <text evidence="7 9">With CysD forms the ATP sulfurylase (ATPS) that catalyzes the adenylation of sulfate producing adenosine 5'-phosphosulfate (APS) and diphosphate, the first enzymatic step in sulfur assimilation pathway. APS synthesis involves the formation of a high-energy phosphoric-sulfuric acid anhydride bond driven by GTP hydrolysis by CysN coupled to ATP hydrolysis by CysD.</text>
</comment>
<comment type="catalytic activity">
    <reaction evidence="9">
        <text>sulfate + ATP + H(+) = adenosine 5'-phosphosulfate + diphosphate</text>
        <dbReference type="Rhea" id="RHEA:18133"/>
        <dbReference type="ChEBI" id="CHEBI:15378"/>
        <dbReference type="ChEBI" id="CHEBI:16189"/>
        <dbReference type="ChEBI" id="CHEBI:30616"/>
        <dbReference type="ChEBI" id="CHEBI:33019"/>
        <dbReference type="ChEBI" id="CHEBI:58243"/>
        <dbReference type="EC" id="2.7.7.4"/>
    </reaction>
</comment>
<dbReference type="Pfam" id="PF03144">
    <property type="entry name" value="GTP_EFTU_D2"/>
    <property type="match status" value="1"/>
</dbReference>
<dbReference type="InterPro" id="IPR050100">
    <property type="entry name" value="TRAFAC_GTPase_members"/>
</dbReference>
<dbReference type="NCBIfam" id="NF003478">
    <property type="entry name" value="PRK05124.1"/>
    <property type="match status" value="1"/>
</dbReference>
<comment type="caution">
    <text evidence="11">The sequence shown here is derived from an EMBL/GenBank/DDBJ whole genome shotgun (WGS) entry which is preliminary data.</text>
</comment>
<comment type="similarity">
    <text evidence="9">Belongs to the TRAFAC class translation factor GTPase superfamily. Classic translation factor GTPase family. CysN/NodQ subfamily.</text>
</comment>
<protein>
    <recommendedName>
        <fullName evidence="9">Sulfate adenylyltransferase subunit 1</fullName>
        <ecNumber evidence="9">2.7.7.4</ecNumber>
    </recommendedName>
    <alternativeName>
        <fullName evidence="9">ATP-sulfurylase large subunit</fullName>
    </alternativeName>
    <alternativeName>
        <fullName evidence="9">Sulfate adenylate transferase</fullName>
        <shortName evidence="9">SAT</shortName>
    </alternativeName>
</protein>
<evidence type="ECO:0000259" key="10">
    <source>
        <dbReference type="PROSITE" id="PS51722"/>
    </source>
</evidence>
<dbReference type="InterPro" id="IPR059117">
    <property type="entry name" value="APS_kinase_dom"/>
</dbReference>
<dbReference type="GO" id="GO:0005525">
    <property type="term" value="F:GTP binding"/>
    <property type="evidence" value="ECO:0007669"/>
    <property type="project" value="UniProtKB-UniRule"/>
</dbReference>
<dbReference type="PRINTS" id="PR00315">
    <property type="entry name" value="ELONGATNFCT"/>
</dbReference>
<dbReference type="FunFam" id="2.40.30.10:FF:000031">
    <property type="entry name" value="Sulfate adenylyltransferase subunit 1"/>
    <property type="match status" value="1"/>
</dbReference>
<evidence type="ECO:0000256" key="6">
    <source>
        <dbReference type="ARBA" id="ARBA00023134"/>
    </source>
</evidence>
<dbReference type="FunFam" id="3.40.50.300:FF:000119">
    <property type="entry name" value="Sulfate adenylyltransferase subunit 1"/>
    <property type="match status" value="1"/>
</dbReference>
<sequence>MSHQSDLISQDILAYLSQHERKELLRFLTCGNVDDGKSTLIGRLLHDSKMIYEDHMEAITRDSKKSGTTGEEVDLALLVDGLQAEREQGITIDVAYRYFSTAKRKFIIADTPGHEQYTRNMATGASTCDLAIILIDARYGVQTQTKRHSFIASLLGIKHIVVAVNKMDLMDFDQTVYDKIREDYLQFAAGLELLDGDKVQFVPMSALKGDNVVNRSERSPWYTGPSLMEILETVEIASDRNTTDLRFPVQLVTRPNLNFRGFAGTVASGVVRKGDELTVLPSGKGSRVKSIVTFDGELEEAGPGQAVTLTLEDEIDISRGDMLCHADNLPLIGDQFEATLVWMAEQPMQPGRKYDIKRATSYSPASFTRIQHRIDVNTLEQQPAAQLALNEIGRVQVALERPIAFDDYQSNHTSGAFIVIDRMTNGTVGAGMIVAKAQDGQNTTGGHHGRLAHVTATERAERFGQEPVTILFTGLSGSGKSSIAYALERKLFDGGRACYVLDGKVLRQDLSKGLAMDAAGRAENLHKGARIARQMNEAGLIAIGAFVAPTEESRATARHILGDRCLLVHLNTPLDVCQQRDPSGIYAANVEGTIPGVSFPYEAPTDADLVLNTAELDLEGCVEQVVGLLRERKLI</sequence>
<organism evidence="11 12">
    <name type="scientific">Halopseudomonas oceani</name>
    <dbReference type="NCBI Taxonomy" id="1708783"/>
    <lineage>
        <taxon>Bacteria</taxon>
        <taxon>Pseudomonadati</taxon>
        <taxon>Pseudomonadota</taxon>
        <taxon>Gammaproteobacteria</taxon>
        <taxon>Pseudomonadales</taxon>
        <taxon>Pseudomonadaceae</taxon>
        <taxon>Halopseudomonas</taxon>
    </lineage>
</organism>
<dbReference type="SUPFAM" id="SSF50465">
    <property type="entry name" value="EF-Tu/eEF-1alpha/eIF2-gamma C-terminal domain"/>
    <property type="match status" value="1"/>
</dbReference>
<dbReference type="Gene3D" id="2.40.30.10">
    <property type="entry name" value="Translation factors"/>
    <property type="match status" value="2"/>
</dbReference>
<dbReference type="CDD" id="cd04166">
    <property type="entry name" value="CysN_ATPS"/>
    <property type="match status" value="1"/>
</dbReference>
<evidence type="ECO:0000256" key="1">
    <source>
        <dbReference type="ARBA" id="ARBA00005048"/>
    </source>
</evidence>
<dbReference type="InterPro" id="IPR041757">
    <property type="entry name" value="CysN_GTP-bd"/>
</dbReference>
<feature type="binding site" evidence="9">
    <location>
        <begin position="31"/>
        <end position="38"/>
    </location>
    <ligand>
        <name>GTP</name>
        <dbReference type="ChEBI" id="CHEBI:37565"/>
    </ligand>
</feature>
<evidence type="ECO:0000256" key="7">
    <source>
        <dbReference type="ARBA" id="ARBA00055271"/>
    </source>
</evidence>
<dbReference type="InterPro" id="IPR054696">
    <property type="entry name" value="GTP-eEF1A_C"/>
</dbReference>
<dbReference type="NCBIfam" id="TIGR02034">
    <property type="entry name" value="CysN"/>
    <property type="match status" value="1"/>
</dbReference>
<dbReference type="PROSITE" id="PS00301">
    <property type="entry name" value="G_TR_1"/>
    <property type="match status" value="1"/>
</dbReference>
<dbReference type="Proteomes" id="UP000243451">
    <property type="component" value="Unassembled WGS sequence"/>
</dbReference>
<dbReference type="Pfam" id="PF22594">
    <property type="entry name" value="GTP-eEF1A_C"/>
    <property type="match status" value="1"/>
</dbReference>
<reference evidence="11 12" key="1">
    <citation type="submission" date="2018-01" db="EMBL/GenBank/DDBJ databases">
        <title>Draft genome of the type strain Pseudomonas oceani DSM 100277 isolated from the deep water in Okinawa trough, northwestern Pacific Ocean.</title>
        <authorList>
            <person name="Gomila M."/>
            <person name="Mulet M."/>
            <person name="Garcia-Valdes E."/>
            <person name="Lalucat J."/>
        </authorList>
    </citation>
    <scope>NUCLEOTIDE SEQUENCE [LARGE SCALE GENOMIC DNA]</scope>
    <source>
        <strain evidence="11 12">DSM 100277</strain>
    </source>
</reference>
<keyword evidence="3 9" id="KW-0548">Nucleotidyltransferase</keyword>
<dbReference type="Gene3D" id="3.40.50.300">
    <property type="entry name" value="P-loop containing nucleotide triphosphate hydrolases"/>
    <property type="match status" value="2"/>
</dbReference>
<dbReference type="EC" id="2.7.7.4" evidence="9"/>
<dbReference type="SUPFAM" id="SSF52540">
    <property type="entry name" value="P-loop containing nucleoside triphosphate hydrolases"/>
    <property type="match status" value="2"/>
</dbReference>
<dbReference type="OrthoDB" id="9804504at2"/>
<dbReference type="PROSITE" id="PS51722">
    <property type="entry name" value="G_TR_2"/>
    <property type="match status" value="1"/>
</dbReference>
<dbReference type="InterPro" id="IPR004161">
    <property type="entry name" value="EFTu-like_2"/>
</dbReference>
<dbReference type="FunFam" id="2.40.30.10:FF:000027">
    <property type="entry name" value="Sulfate adenylyltransferase subunit 1"/>
    <property type="match status" value="1"/>
</dbReference>
<dbReference type="GO" id="GO:0004020">
    <property type="term" value="F:adenylylsulfate kinase activity"/>
    <property type="evidence" value="ECO:0007669"/>
    <property type="project" value="UniProtKB-EC"/>
</dbReference>
<dbReference type="InterPro" id="IPR027417">
    <property type="entry name" value="P-loop_NTPase"/>
</dbReference>
<evidence type="ECO:0000313" key="11">
    <source>
        <dbReference type="EMBL" id="POB01003.1"/>
    </source>
</evidence>
<accession>A0A2P4EQX5</accession>
<dbReference type="SUPFAM" id="SSF50447">
    <property type="entry name" value="Translation proteins"/>
    <property type="match status" value="1"/>
</dbReference>
<proteinExistence type="inferred from homology"/>
<dbReference type="EMBL" id="PPSK01000026">
    <property type="protein sequence ID" value="POB01003.1"/>
    <property type="molecule type" value="Genomic_DNA"/>
</dbReference>
<comment type="subunit">
    <text evidence="8">Heterodimer composed of CysD, the smaller subunit, and CysNC.</text>
</comment>
<name>A0A2P4EQX5_9GAMM</name>
<dbReference type="GO" id="GO:0070814">
    <property type="term" value="P:hydrogen sulfide biosynthetic process"/>
    <property type="evidence" value="ECO:0007669"/>
    <property type="project" value="UniProtKB-UniRule"/>
</dbReference>
<dbReference type="InterPro" id="IPR009001">
    <property type="entry name" value="Transl_elong_EF1A/Init_IF2_C"/>
</dbReference>
<keyword evidence="4 9" id="KW-0547">Nucleotide-binding</keyword>
<keyword evidence="6 9" id="KW-0342">GTP-binding</keyword>
<dbReference type="InterPro" id="IPR009000">
    <property type="entry name" value="Transl_B-barrel_sf"/>
</dbReference>
<dbReference type="InterPro" id="IPR044138">
    <property type="entry name" value="CysN_II"/>
</dbReference>
<dbReference type="GO" id="GO:0000103">
    <property type="term" value="P:sulfate assimilation"/>
    <property type="evidence" value="ECO:0007669"/>
    <property type="project" value="UniProtKB-UniRule"/>
</dbReference>
<dbReference type="CDD" id="cd02027">
    <property type="entry name" value="APSK"/>
    <property type="match status" value="1"/>
</dbReference>
<comment type="pathway">
    <text evidence="1 9">Sulfur metabolism; hydrogen sulfide biosynthesis; sulfite from sulfate: step 1/3.</text>
</comment>
<keyword evidence="12" id="KW-1185">Reference proteome</keyword>
<feature type="domain" description="Tr-type G" evidence="10">
    <location>
        <begin position="22"/>
        <end position="242"/>
    </location>
</feature>
<dbReference type="GO" id="GO:0003924">
    <property type="term" value="F:GTPase activity"/>
    <property type="evidence" value="ECO:0007669"/>
    <property type="project" value="InterPro"/>
</dbReference>
<dbReference type="UniPathway" id="UPA00140">
    <property type="reaction ID" value="UER00204"/>
</dbReference>
<dbReference type="InterPro" id="IPR011779">
    <property type="entry name" value="SO4_adenylTrfase_lsu"/>
</dbReference>
<evidence type="ECO:0000256" key="5">
    <source>
        <dbReference type="ARBA" id="ARBA00022840"/>
    </source>
</evidence>
<feature type="binding site" evidence="9">
    <location>
        <begin position="165"/>
        <end position="168"/>
    </location>
    <ligand>
        <name>GTP</name>
        <dbReference type="ChEBI" id="CHEBI:37565"/>
    </ligand>
</feature>
<dbReference type="GO" id="GO:0004781">
    <property type="term" value="F:sulfate adenylyltransferase (ATP) activity"/>
    <property type="evidence" value="ECO:0007669"/>
    <property type="project" value="UniProtKB-UniRule"/>
</dbReference>
<dbReference type="NCBIfam" id="NF004035">
    <property type="entry name" value="PRK05506.1"/>
    <property type="match status" value="1"/>
</dbReference>
<dbReference type="GO" id="GO:0005524">
    <property type="term" value="F:ATP binding"/>
    <property type="evidence" value="ECO:0007669"/>
    <property type="project" value="UniProtKB-KW"/>
</dbReference>
<dbReference type="InterPro" id="IPR031157">
    <property type="entry name" value="G_TR_CS"/>
</dbReference>
<dbReference type="RefSeq" id="WP_104739733.1">
    <property type="nucleotide sequence ID" value="NZ_BMHR01000008.1"/>
</dbReference>
<feature type="binding site" evidence="9">
    <location>
        <begin position="110"/>
        <end position="114"/>
    </location>
    <ligand>
        <name>GTP</name>
        <dbReference type="ChEBI" id="CHEBI:37565"/>
    </ligand>
</feature>
<evidence type="ECO:0000256" key="4">
    <source>
        <dbReference type="ARBA" id="ARBA00022741"/>
    </source>
</evidence>
<gene>
    <name evidence="9" type="primary">cysN</name>
    <name evidence="11" type="ORF">C1949_17630</name>
</gene>
<dbReference type="Pfam" id="PF01583">
    <property type="entry name" value="APS_kinase"/>
    <property type="match status" value="1"/>
</dbReference>
<dbReference type="AlphaFoldDB" id="A0A2P4EQX5"/>
<dbReference type="Pfam" id="PF00009">
    <property type="entry name" value="GTP_EFTU"/>
    <property type="match status" value="1"/>
</dbReference>
<dbReference type="HAMAP" id="MF_00062">
    <property type="entry name" value="Sulf_adenylyltr_sub1"/>
    <property type="match status" value="1"/>
</dbReference>